<feature type="transmembrane region" description="Helical" evidence="1">
    <location>
        <begin position="12"/>
        <end position="34"/>
    </location>
</feature>
<keyword evidence="3" id="KW-1185">Reference proteome</keyword>
<reference evidence="2 3" key="1">
    <citation type="submission" date="2019-09" db="EMBL/GenBank/DDBJ databases">
        <title>Whole genome shotgun sequencing (WGS) of Ellagibacter isourolithinifaciens DSM 104140(T) and Adlercreutzia muris DSM 29508(T).</title>
        <authorList>
            <person name="Stoll D.A."/>
            <person name="Danylec N."/>
            <person name="Huch M."/>
        </authorList>
    </citation>
    <scope>NUCLEOTIDE SEQUENCE [LARGE SCALE GENOMIC DNA]</scope>
    <source>
        <strain evidence="2 3">DSM 29508</strain>
    </source>
</reference>
<dbReference type="Proteomes" id="UP000479639">
    <property type="component" value="Unassembled WGS sequence"/>
</dbReference>
<dbReference type="AlphaFoldDB" id="A0A7C8BQV0"/>
<name>A0A7C8BQV0_9ACTN</name>
<accession>A0A7C8BQV0</accession>
<evidence type="ECO:0000256" key="1">
    <source>
        <dbReference type="SAM" id="Phobius"/>
    </source>
</evidence>
<keyword evidence="1" id="KW-0472">Membrane</keyword>
<protein>
    <submittedName>
        <fullName evidence="2">Uncharacterized protein</fullName>
    </submittedName>
</protein>
<dbReference type="EMBL" id="WAJS01000017">
    <property type="protein sequence ID" value="KAB1647973.1"/>
    <property type="molecule type" value="Genomic_DNA"/>
</dbReference>
<comment type="caution">
    <text evidence="2">The sequence shown here is derived from an EMBL/GenBank/DDBJ whole genome shotgun (WGS) entry which is preliminary data.</text>
</comment>
<gene>
    <name evidence="2" type="ORF">F8D48_06685</name>
</gene>
<evidence type="ECO:0000313" key="2">
    <source>
        <dbReference type="EMBL" id="KAB1647973.1"/>
    </source>
</evidence>
<proteinExistence type="predicted"/>
<dbReference type="RefSeq" id="WP_151430638.1">
    <property type="nucleotide sequence ID" value="NZ_JANJZI010000003.1"/>
</dbReference>
<sequence>MIDFRNVGQFLALMAFTLALIGLGLISSGISIVFGEGAGYFFGGASFIGCAGIVAAVWRRLLHEMGDGDGE</sequence>
<keyword evidence="1" id="KW-1133">Transmembrane helix</keyword>
<organism evidence="2 3">
    <name type="scientific">Adlercreutzia muris</name>
    <dbReference type="NCBI Taxonomy" id="1796610"/>
    <lineage>
        <taxon>Bacteria</taxon>
        <taxon>Bacillati</taxon>
        <taxon>Actinomycetota</taxon>
        <taxon>Coriobacteriia</taxon>
        <taxon>Eggerthellales</taxon>
        <taxon>Eggerthellaceae</taxon>
        <taxon>Adlercreutzia</taxon>
    </lineage>
</organism>
<evidence type="ECO:0000313" key="3">
    <source>
        <dbReference type="Proteomes" id="UP000479639"/>
    </source>
</evidence>
<keyword evidence="1" id="KW-0812">Transmembrane</keyword>
<feature type="transmembrane region" description="Helical" evidence="1">
    <location>
        <begin position="40"/>
        <end position="58"/>
    </location>
</feature>